<sequence>MAHTPADTNAIAFPTTRSTRHSLSEMSMVSTRATALDVCYSVYGETGMSADAVDSFYEANASDVSQSTDSHTYPHHPRSYENPFVTATSRSVIGDIHRLSRQLSSVDVPRPLAVLCTLFRIRPSNHGFLLQHSNEALFQALRVWTDVGDICENESFDGHRKVIVEHTLNVLLLPGIHCEGPISHAHSSADSLVNLTGSPLLHSQSLPFISPSLPIPGTSLSVPSPLHYKLRIITRLSFNEQGLVTHHRDIWDVKDVMGLLPGVSLAQWVGTRLAAAGLSYAAKLLPKSKARSYAGHSTEQTYSPAAVDLEYGMSQTPPL</sequence>
<dbReference type="OrthoDB" id="9995831at2759"/>
<evidence type="ECO:0000313" key="2">
    <source>
        <dbReference type="Proteomes" id="UP000054477"/>
    </source>
</evidence>
<protein>
    <submittedName>
        <fullName evidence="1">Uncharacterized protein</fullName>
    </submittedName>
</protein>
<keyword evidence="2" id="KW-1185">Reference proteome</keyword>
<organism evidence="1 2">
    <name type="scientific">Laccaria amethystina LaAM-08-1</name>
    <dbReference type="NCBI Taxonomy" id="1095629"/>
    <lineage>
        <taxon>Eukaryota</taxon>
        <taxon>Fungi</taxon>
        <taxon>Dikarya</taxon>
        <taxon>Basidiomycota</taxon>
        <taxon>Agaricomycotina</taxon>
        <taxon>Agaricomycetes</taxon>
        <taxon>Agaricomycetidae</taxon>
        <taxon>Agaricales</taxon>
        <taxon>Agaricineae</taxon>
        <taxon>Hydnangiaceae</taxon>
        <taxon>Laccaria</taxon>
    </lineage>
</organism>
<dbReference type="AlphaFoldDB" id="A0A0C9XE41"/>
<dbReference type="HOGENOM" id="CLU_067630_0_0_1"/>
<evidence type="ECO:0000313" key="1">
    <source>
        <dbReference type="EMBL" id="KIK03171.1"/>
    </source>
</evidence>
<dbReference type="Proteomes" id="UP000054477">
    <property type="component" value="Unassembled WGS sequence"/>
</dbReference>
<gene>
    <name evidence="1" type="ORF">K443DRAFT_5597</name>
</gene>
<accession>A0A0C9XE41</accession>
<dbReference type="STRING" id="1095629.A0A0C9XE41"/>
<name>A0A0C9XE41_9AGAR</name>
<dbReference type="EMBL" id="KN838583">
    <property type="protein sequence ID" value="KIK03171.1"/>
    <property type="molecule type" value="Genomic_DNA"/>
</dbReference>
<proteinExistence type="predicted"/>
<reference evidence="1 2" key="1">
    <citation type="submission" date="2014-04" db="EMBL/GenBank/DDBJ databases">
        <authorList>
            <consortium name="DOE Joint Genome Institute"/>
            <person name="Kuo A."/>
            <person name="Kohler A."/>
            <person name="Nagy L.G."/>
            <person name="Floudas D."/>
            <person name="Copeland A."/>
            <person name="Barry K.W."/>
            <person name="Cichocki N."/>
            <person name="Veneault-Fourrey C."/>
            <person name="LaButti K."/>
            <person name="Lindquist E.A."/>
            <person name="Lipzen A."/>
            <person name="Lundell T."/>
            <person name="Morin E."/>
            <person name="Murat C."/>
            <person name="Sun H."/>
            <person name="Tunlid A."/>
            <person name="Henrissat B."/>
            <person name="Grigoriev I.V."/>
            <person name="Hibbett D.S."/>
            <person name="Martin F."/>
            <person name="Nordberg H.P."/>
            <person name="Cantor M.N."/>
            <person name="Hua S.X."/>
        </authorList>
    </citation>
    <scope>NUCLEOTIDE SEQUENCE [LARGE SCALE GENOMIC DNA]</scope>
    <source>
        <strain evidence="1 2">LaAM-08-1</strain>
    </source>
</reference>
<reference evidence="2" key="2">
    <citation type="submission" date="2015-01" db="EMBL/GenBank/DDBJ databases">
        <title>Evolutionary Origins and Diversification of the Mycorrhizal Mutualists.</title>
        <authorList>
            <consortium name="DOE Joint Genome Institute"/>
            <consortium name="Mycorrhizal Genomics Consortium"/>
            <person name="Kohler A."/>
            <person name="Kuo A."/>
            <person name="Nagy L.G."/>
            <person name="Floudas D."/>
            <person name="Copeland A."/>
            <person name="Barry K.W."/>
            <person name="Cichocki N."/>
            <person name="Veneault-Fourrey C."/>
            <person name="LaButti K."/>
            <person name="Lindquist E.A."/>
            <person name="Lipzen A."/>
            <person name="Lundell T."/>
            <person name="Morin E."/>
            <person name="Murat C."/>
            <person name="Riley R."/>
            <person name="Ohm R."/>
            <person name="Sun H."/>
            <person name="Tunlid A."/>
            <person name="Henrissat B."/>
            <person name="Grigoriev I.V."/>
            <person name="Hibbett D.S."/>
            <person name="Martin F."/>
        </authorList>
    </citation>
    <scope>NUCLEOTIDE SEQUENCE [LARGE SCALE GENOMIC DNA]</scope>
    <source>
        <strain evidence="2">LaAM-08-1</strain>
    </source>
</reference>